<evidence type="ECO:0000256" key="1">
    <source>
        <dbReference type="SAM" id="SignalP"/>
    </source>
</evidence>
<protein>
    <recommendedName>
        <fullName evidence="2">Ig-like domain-containing protein</fullName>
    </recommendedName>
</protein>
<dbReference type="SMART" id="SM00409">
    <property type="entry name" value="IG"/>
    <property type="match status" value="1"/>
</dbReference>
<dbReference type="Proteomes" id="UP000028760">
    <property type="component" value="Unassembled WGS sequence"/>
</dbReference>
<dbReference type="AlphaFoldDB" id="A0A096M1Z7"/>
<keyword evidence="4" id="KW-1185">Reference proteome</keyword>
<dbReference type="PROSITE" id="PS50835">
    <property type="entry name" value="IG_LIKE"/>
    <property type="match status" value="1"/>
</dbReference>
<reference evidence="4" key="1">
    <citation type="submission" date="2013-10" db="EMBL/GenBank/DDBJ databases">
        <authorList>
            <person name="Schartl M."/>
            <person name="Warren W."/>
        </authorList>
    </citation>
    <scope>NUCLEOTIDE SEQUENCE [LARGE SCALE GENOMIC DNA]</scope>
    <source>
        <strain evidence="4">female</strain>
    </source>
</reference>
<sequence>LPVMASLKAFRTTPYVCFLLCCLALPLQGLEIFDPEEVEYIRSNATATAGGSVTLDCGSVMPAIYIWGFTKPGTDNNVAVAHNYGQGPKVQPQADSLGSIQLRDDAPALVLEDLQKDAAGMYTCQALYDTDEGARITFYFTRLEVEDK</sequence>
<reference evidence="3" key="3">
    <citation type="submission" date="2025-09" db="UniProtKB">
        <authorList>
            <consortium name="Ensembl"/>
        </authorList>
    </citation>
    <scope>IDENTIFICATION</scope>
</reference>
<dbReference type="Gene3D" id="2.60.40.10">
    <property type="entry name" value="Immunoglobulins"/>
    <property type="match status" value="1"/>
</dbReference>
<dbReference type="Pfam" id="PF07686">
    <property type="entry name" value="V-set"/>
    <property type="match status" value="1"/>
</dbReference>
<dbReference type="InterPro" id="IPR007110">
    <property type="entry name" value="Ig-like_dom"/>
</dbReference>
<evidence type="ECO:0000259" key="2">
    <source>
        <dbReference type="PROSITE" id="PS50835"/>
    </source>
</evidence>
<dbReference type="InterPro" id="IPR003599">
    <property type="entry name" value="Ig_sub"/>
</dbReference>
<proteinExistence type="predicted"/>
<evidence type="ECO:0000313" key="4">
    <source>
        <dbReference type="Proteomes" id="UP000028760"/>
    </source>
</evidence>
<feature type="signal peptide" evidence="1">
    <location>
        <begin position="1"/>
        <end position="29"/>
    </location>
</feature>
<dbReference type="Ensembl" id="ENSPFOT00000025180.1">
    <property type="protein sequence ID" value="ENSPFOP00000025438.1"/>
    <property type="gene ID" value="ENSPFOG00000022780.1"/>
</dbReference>
<dbReference type="GeneTree" id="ENSGT00940000168885"/>
<name>A0A096M1Z7_POEFO</name>
<keyword evidence="1" id="KW-0732">Signal</keyword>
<feature type="chain" id="PRO_5001927435" description="Ig-like domain-containing protein" evidence="1">
    <location>
        <begin position="30"/>
        <end position="148"/>
    </location>
</feature>
<reference evidence="3" key="2">
    <citation type="submission" date="2025-08" db="UniProtKB">
        <authorList>
            <consortium name="Ensembl"/>
        </authorList>
    </citation>
    <scope>IDENTIFICATION</scope>
</reference>
<organism evidence="3 4">
    <name type="scientific">Poecilia formosa</name>
    <name type="common">Amazon molly</name>
    <name type="synonym">Limia formosa</name>
    <dbReference type="NCBI Taxonomy" id="48698"/>
    <lineage>
        <taxon>Eukaryota</taxon>
        <taxon>Metazoa</taxon>
        <taxon>Chordata</taxon>
        <taxon>Craniata</taxon>
        <taxon>Vertebrata</taxon>
        <taxon>Euteleostomi</taxon>
        <taxon>Actinopterygii</taxon>
        <taxon>Neopterygii</taxon>
        <taxon>Teleostei</taxon>
        <taxon>Neoteleostei</taxon>
        <taxon>Acanthomorphata</taxon>
        <taxon>Ovalentaria</taxon>
        <taxon>Atherinomorphae</taxon>
        <taxon>Cyprinodontiformes</taxon>
        <taxon>Poeciliidae</taxon>
        <taxon>Poeciliinae</taxon>
        <taxon>Poecilia</taxon>
    </lineage>
</organism>
<dbReference type="InterPro" id="IPR013783">
    <property type="entry name" value="Ig-like_fold"/>
</dbReference>
<dbReference type="InterPro" id="IPR013106">
    <property type="entry name" value="Ig_V-set"/>
</dbReference>
<dbReference type="STRING" id="48698.ENSPFOP00000025438"/>
<dbReference type="InterPro" id="IPR036179">
    <property type="entry name" value="Ig-like_dom_sf"/>
</dbReference>
<dbReference type="EMBL" id="AYCK01004872">
    <property type="status" value="NOT_ANNOTATED_CDS"/>
    <property type="molecule type" value="Genomic_DNA"/>
</dbReference>
<dbReference type="SUPFAM" id="SSF48726">
    <property type="entry name" value="Immunoglobulin"/>
    <property type="match status" value="1"/>
</dbReference>
<evidence type="ECO:0000313" key="3">
    <source>
        <dbReference type="Ensembl" id="ENSPFOP00000025438.1"/>
    </source>
</evidence>
<accession>A0A096M1Z7</accession>
<feature type="domain" description="Ig-like" evidence="2">
    <location>
        <begin position="35"/>
        <end position="137"/>
    </location>
</feature>